<dbReference type="NCBIfam" id="NF007197">
    <property type="entry name" value="PRK09618.1"/>
    <property type="match status" value="1"/>
</dbReference>
<keyword evidence="2" id="KW-1005">Bacterial flagellum biogenesis</keyword>
<evidence type="ECO:0000313" key="4">
    <source>
        <dbReference type="EMBL" id="QPR71594.1"/>
    </source>
</evidence>
<proteinExistence type="inferred from homology"/>
<dbReference type="RefSeq" id="WP_003181782.1">
    <property type="nucleotide sequence ID" value="NZ_BEXU01000006.1"/>
</dbReference>
<dbReference type="InterPro" id="IPR005648">
    <property type="entry name" value="FlgD"/>
</dbReference>
<dbReference type="OMA" id="KYMESAD"/>
<evidence type="ECO:0000313" key="6">
    <source>
        <dbReference type="Proteomes" id="UP000435910"/>
    </source>
</evidence>
<keyword evidence="4" id="KW-0282">Flagellum</keyword>
<sequence length="155" mass="17124">MSDTSIDTRTALGTTNTKSTTSDFLSEAKKAEKAGSGSNLGKDEFLKLLMKQLQYQDPLNPMEDREFIAQMATFSSLEQLTNLNTTMSTFVGLQDPMTMYVSWIGKEVTYEGEDSEEKTALVKSVKSSDGQYLLVLDDGTEVNPWNVTAVSHSDK</sequence>
<keyword evidence="4" id="KW-0969">Cilium</keyword>
<keyword evidence="4" id="KW-0966">Cell projection</keyword>
<dbReference type="Proteomes" id="UP000595038">
    <property type="component" value="Chromosome"/>
</dbReference>
<dbReference type="Pfam" id="PF03963">
    <property type="entry name" value="FlgD"/>
    <property type="match status" value="1"/>
</dbReference>
<comment type="similarity">
    <text evidence="1">Belongs to the FlgD family.</text>
</comment>
<evidence type="ECO:0000256" key="2">
    <source>
        <dbReference type="ARBA" id="ARBA00022795"/>
    </source>
</evidence>
<evidence type="ECO:0000313" key="5">
    <source>
        <dbReference type="EMBL" id="TWL25561.1"/>
    </source>
</evidence>
<dbReference type="GeneID" id="92861559"/>
<organism evidence="5 6">
    <name type="scientific">Bacillus licheniformis</name>
    <dbReference type="NCBI Taxonomy" id="1402"/>
    <lineage>
        <taxon>Bacteria</taxon>
        <taxon>Bacillati</taxon>
        <taxon>Bacillota</taxon>
        <taxon>Bacilli</taxon>
        <taxon>Bacillales</taxon>
        <taxon>Bacillaceae</taxon>
        <taxon>Bacillus</taxon>
    </lineage>
</organism>
<protein>
    <submittedName>
        <fullName evidence="5">Basal-body rod modification protein FlgD</fullName>
    </submittedName>
    <submittedName>
        <fullName evidence="4">Flagellar hook assembly protein FlgD</fullName>
    </submittedName>
</protein>
<evidence type="ECO:0000256" key="1">
    <source>
        <dbReference type="ARBA" id="ARBA00010577"/>
    </source>
</evidence>
<reference evidence="5 6" key="1">
    <citation type="submission" date="2019-06" db="EMBL/GenBank/DDBJ databases">
        <title>Genome sequence analysis of &gt;100 Bacillus licheniformis strains suggests intrinsic resistance to this species.</title>
        <authorList>
            <person name="Wels M."/>
            <person name="Siezen R.J."/>
            <person name="Johansen E."/>
            <person name="Stuer-Lauridsen B."/>
            <person name="Bjerre K."/>
            <person name="Nielsen B.K.K."/>
        </authorList>
    </citation>
    <scope>NUCLEOTIDE SEQUENCE [LARGE SCALE GENOMIC DNA]</scope>
    <source>
        <strain evidence="5 6">BAC-16736</strain>
    </source>
</reference>
<dbReference type="Proteomes" id="UP000435910">
    <property type="component" value="Unassembled WGS sequence"/>
</dbReference>
<evidence type="ECO:0000313" key="7">
    <source>
        <dbReference type="Proteomes" id="UP000595038"/>
    </source>
</evidence>
<dbReference type="EMBL" id="NILC01000026">
    <property type="protein sequence ID" value="TWL25561.1"/>
    <property type="molecule type" value="Genomic_DNA"/>
</dbReference>
<evidence type="ECO:0000256" key="3">
    <source>
        <dbReference type="SAM" id="MobiDB-lite"/>
    </source>
</evidence>
<dbReference type="AlphaFoldDB" id="A0A1Y0YEY0"/>
<dbReference type="GO" id="GO:0044781">
    <property type="term" value="P:bacterial-type flagellum organization"/>
    <property type="evidence" value="ECO:0007669"/>
    <property type="project" value="UniProtKB-KW"/>
</dbReference>
<dbReference type="EMBL" id="CP065647">
    <property type="protein sequence ID" value="QPR71594.1"/>
    <property type="molecule type" value="Genomic_DNA"/>
</dbReference>
<gene>
    <name evidence="4" type="primary">flgD</name>
    <name evidence="5" type="ORF">CHCC16736_4444</name>
    <name evidence="4" type="ORF">I6G80_17430</name>
</gene>
<feature type="compositionally biased region" description="Polar residues" evidence="3">
    <location>
        <begin position="1"/>
        <end position="24"/>
    </location>
</feature>
<feature type="region of interest" description="Disordered" evidence="3">
    <location>
        <begin position="1"/>
        <end position="25"/>
    </location>
</feature>
<accession>A0A1Y0YEY0</accession>
<name>A0A1Y0YEY0_BACLI</name>
<reference evidence="4 7" key="2">
    <citation type="submission" date="2020-12" db="EMBL/GenBank/DDBJ databases">
        <title>FDA dAtabase for Regulatory Grade micrObial Sequences (FDA-ARGOS): Supporting development and validation of Infectious Disease Dx tests.</title>
        <authorList>
            <person name="Nelson B."/>
            <person name="Plummer A."/>
            <person name="Tallon L."/>
            <person name="Sadzewicz L."/>
            <person name="Zhao X."/>
            <person name="Boylan J."/>
            <person name="Ott S."/>
            <person name="Bowen H."/>
            <person name="Vavikolanu K."/>
            <person name="Mehta A."/>
            <person name="Aluvathingal J."/>
            <person name="Nadendla S."/>
            <person name="Myers T."/>
            <person name="Yan Y."/>
            <person name="Sichtig H."/>
        </authorList>
    </citation>
    <scope>NUCLEOTIDE SEQUENCE [LARGE SCALE GENOMIC DNA]</scope>
    <source>
        <strain evidence="4 7">FDAARGOS_923</strain>
    </source>
</reference>